<sequence>MGCMNREKALHIVKQQMHEKRYIHTIGVMETAIELAKLYGVDEKKAEVAAIFHDYAKCRAISEMEEIIKSEDLPKDLLCYNKELWHAPVGAYLVEKEVGITDPEILQAITYHTSGHEKMTMLDKVIYVADYIEPGRKFPGVEEARKLAYKDINQALLFALKRTIQFLMEKNQTIYPLTFQTYNAVIKEEISK</sequence>
<dbReference type="InterPro" id="IPR051094">
    <property type="entry name" value="Diverse_Catalytic_Enzymes"/>
</dbReference>
<dbReference type="EC" id="3.6.1.41" evidence="1"/>
<comment type="catalytic activity">
    <reaction evidence="6">
        <text>P(1),P(4)-bis(5'-adenosyl) tetraphosphate + H2O = 2 ADP + 2 H(+)</text>
        <dbReference type="Rhea" id="RHEA:24252"/>
        <dbReference type="ChEBI" id="CHEBI:15377"/>
        <dbReference type="ChEBI" id="CHEBI:15378"/>
        <dbReference type="ChEBI" id="CHEBI:58141"/>
        <dbReference type="ChEBI" id="CHEBI:456216"/>
        <dbReference type="EC" id="3.6.1.41"/>
    </reaction>
</comment>
<evidence type="ECO:0000259" key="7">
    <source>
        <dbReference type="PROSITE" id="PS51831"/>
    </source>
</evidence>
<protein>
    <recommendedName>
        <fullName evidence="1">bis(5'-nucleosyl)-tetraphosphatase (symmetrical)</fullName>
        <ecNumber evidence="1">3.6.1.41</ecNumber>
    </recommendedName>
</protein>
<evidence type="ECO:0000256" key="5">
    <source>
        <dbReference type="ARBA" id="ARBA00023004"/>
    </source>
</evidence>
<dbReference type="Proteomes" id="UP000035214">
    <property type="component" value="Unassembled WGS sequence"/>
</dbReference>
<dbReference type="InterPro" id="IPR006674">
    <property type="entry name" value="HD_domain"/>
</dbReference>
<dbReference type="GO" id="GO:0008803">
    <property type="term" value="F:bis(5'-nucleosyl)-tetraphosphatase (symmetrical) activity"/>
    <property type="evidence" value="ECO:0007669"/>
    <property type="project" value="UniProtKB-EC"/>
</dbReference>
<dbReference type="GO" id="GO:0000166">
    <property type="term" value="F:nucleotide binding"/>
    <property type="evidence" value="ECO:0007669"/>
    <property type="project" value="UniProtKB-KW"/>
</dbReference>
<comment type="caution">
    <text evidence="8">The sequence shown here is derived from an EMBL/GenBank/DDBJ whole genome shotgun (WGS) entry which is preliminary data.</text>
</comment>
<proteinExistence type="predicted"/>
<evidence type="ECO:0000313" key="8">
    <source>
        <dbReference type="EMBL" id="KLA24740.1"/>
    </source>
</evidence>
<evidence type="ECO:0000256" key="1">
    <source>
        <dbReference type="ARBA" id="ARBA00012506"/>
    </source>
</evidence>
<dbReference type="PANTHER" id="PTHR35795:SF1">
    <property type="entry name" value="BIS(5'-NUCLEOSYL)-TETRAPHOSPHATASE, SYMMETRICAL"/>
    <property type="match status" value="1"/>
</dbReference>
<keyword evidence="3" id="KW-0547">Nucleotide-binding</keyword>
<evidence type="ECO:0000256" key="2">
    <source>
        <dbReference type="ARBA" id="ARBA00022723"/>
    </source>
</evidence>
<feature type="domain" description="HD" evidence="7">
    <location>
        <begin position="21"/>
        <end position="135"/>
    </location>
</feature>
<organism evidence="8 9">
    <name type="scientific">Bacillus cereus</name>
    <dbReference type="NCBI Taxonomy" id="1396"/>
    <lineage>
        <taxon>Bacteria</taxon>
        <taxon>Bacillati</taxon>
        <taxon>Bacillota</taxon>
        <taxon>Bacilli</taxon>
        <taxon>Bacillales</taxon>
        <taxon>Bacillaceae</taxon>
        <taxon>Bacillus</taxon>
        <taxon>Bacillus cereus group</taxon>
    </lineage>
</organism>
<evidence type="ECO:0000256" key="4">
    <source>
        <dbReference type="ARBA" id="ARBA00022801"/>
    </source>
</evidence>
<dbReference type="CDD" id="cd00077">
    <property type="entry name" value="HDc"/>
    <property type="match status" value="1"/>
</dbReference>
<dbReference type="AlphaFoldDB" id="A0A0G8EKT1"/>
<dbReference type="InterPro" id="IPR006675">
    <property type="entry name" value="HDIG_dom"/>
</dbReference>
<keyword evidence="5" id="KW-0408">Iron</keyword>
<dbReference type="InterPro" id="IPR003607">
    <property type="entry name" value="HD/PDEase_dom"/>
</dbReference>
<dbReference type="Gene3D" id="1.10.3210.10">
    <property type="entry name" value="Hypothetical protein af1432"/>
    <property type="match status" value="1"/>
</dbReference>
<evidence type="ECO:0000256" key="6">
    <source>
        <dbReference type="ARBA" id="ARBA00049417"/>
    </source>
</evidence>
<evidence type="ECO:0000313" key="9">
    <source>
        <dbReference type="Proteomes" id="UP000035214"/>
    </source>
</evidence>
<evidence type="ECO:0000256" key="3">
    <source>
        <dbReference type="ARBA" id="ARBA00022741"/>
    </source>
</evidence>
<dbReference type="PATRIC" id="fig|1396.428.peg.1085"/>
<dbReference type="SMART" id="SM00471">
    <property type="entry name" value="HDc"/>
    <property type="match status" value="1"/>
</dbReference>
<dbReference type="NCBIfam" id="TIGR00488">
    <property type="entry name" value="bis(5'-nucleosyl)-tetraphosphatase (symmetrical) YqeK"/>
    <property type="match status" value="1"/>
</dbReference>
<dbReference type="Pfam" id="PF01966">
    <property type="entry name" value="HD"/>
    <property type="match status" value="1"/>
</dbReference>
<dbReference type="InterPro" id="IPR005249">
    <property type="entry name" value="YqeK"/>
</dbReference>
<dbReference type="PROSITE" id="PS51831">
    <property type="entry name" value="HD"/>
    <property type="match status" value="1"/>
</dbReference>
<name>A0A0G8EKT1_BACCE</name>
<dbReference type="GO" id="GO:0046872">
    <property type="term" value="F:metal ion binding"/>
    <property type="evidence" value="ECO:0007669"/>
    <property type="project" value="UniProtKB-KW"/>
</dbReference>
<keyword evidence="4" id="KW-0378">Hydrolase</keyword>
<dbReference type="PANTHER" id="PTHR35795">
    <property type="entry name" value="SLR1885 PROTEIN"/>
    <property type="match status" value="1"/>
</dbReference>
<accession>A0A0G8EKT1</accession>
<dbReference type="NCBIfam" id="TIGR00277">
    <property type="entry name" value="HDIG"/>
    <property type="match status" value="1"/>
</dbReference>
<dbReference type="EMBL" id="LCYI01000050">
    <property type="protein sequence ID" value="KLA24740.1"/>
    <property type="molecule type" value="Genomic_DNA"/>
</dbReference>
<gene>
    <name evidence="8" type="ORF">B4077_4736</name>
</gene>
<dbReference type="SUPFAM" id="SSF109604">
    <property type="entry name" value="HD-domain/PDEase-like"/>
    <property type="match status" value="1"/>
</dbReference>
<reference evidence="8 9" key="1">
    <citation type="submission" date="2015-04" db="EMBL/GenBank/DDBJ databases">
        <title>Draft Genome Sequences of Eight Spore-Forming Food Isolates of Bacillus cereus Genome sequencing.</title>
        <authorList>
            <person name="Krawcyk A.O."/>
            <person name="de Jong A."/>
            <person name="Eijlander R.T."/>
            <person name="Berendsen E.M."/>
            <person name="Holsappel S."/>
            <person name="Wells-Bennik M."/>
            <person name="Kuipers O.P."/>
        </authorList>
    </citation>
    <scope>NUCLEOTIDE SEQUENCE [LARGE SCALE GENOMIC DNA]</scope>
    <source>
        <strain evidence="8 9">B4077</strain>
    </source>
</reference>
<keyword evidence="2" id="KW-0479">Metal-binding</keyword>